<dbReference type="Gene3D" id="2.30.30.60">
    <property type="match status" value="1"/>
</dbReference>
<dbReference type="Pfam" id="PF21088">
    <property type="entry name" value="MS_channel_1st"/>
    <property type="match status" value="1"/>
</dbReference>
<dbReference type="PANTHER" id="PTHR30460">
    <property type="entry name" value="MODERATE CONDUCTANCE MECHANOSENSITIVE CHANNEL YBIO"/>
    <property type="match status" value="1"/>
</dbReference>
<dbReference type="GO" id="GO:0008381">
    <property type="term" value="F:mechanosensitive monoatomic ion channel activity"/>
    <property type="evidence" value="ECO:0007669"/>
    <property type="project" value="InterPro"/>
</dbReference>
<evidence type="ECO:0000256" key="5">
    <source>
        <dbReference type="ARBA" id="ARBA00022989"/>
    </source>
</evidence>
<dbReference type="InterPro" id="IPR006685">
    <property type="entry name" value="MscS_channel_2nd"/>
</dbReference>
<sequence>MGLTEFLTPEFWFHIAGKGVRILVIITAAVIVQRILGAVVERFFFVGGGITALHFEEKRARTLTELLKTLIRYVLYFIALVLVLSEFQVDTTSLIAGAGVVGLALGVGAQSLIKDFITGFFIILEDQYAMGDYIVSGDQAGTVEEIGFRVTKLRDGKGVLHIIPNGSIVKVSNHTRGPMQAVVDIPVAQEADIDQVLKLLEQACSEVKEMLEVVEGPKVLGIVELRAAEVVVRLTAKTIPLEQSKVETALRYKIKRLFAEAHIPIPATASVRL</sequence>
<comment type="subcellular location">
    <subcellularLocation>
        <location evidence="1">Cell membrane</location>
        <topology evidence="1">Multi-pass membrane protein</topology>
    </subcellularLocation>
</comment>
<comment type="caution">
    <text evidence="11">The sequence shown here is derived from an EMBL/GenBank/DDBJ whole genome shotgun (WGS) entry which is preliminary data.</text>
</comment>
<dbReference type="InterPro" id="IPR011014">
    <property type="entry name" value="MscS_channel_TM-2"/>
</dbReference>
<dbReference type="InterPro" id="IPR011066">
    <property type="entry name" value="MscS_channel_C_sf"/>
</dbReference>
<evidence type="ECO:0000256" key="3">
    <source>
        <dbReference type="ARBA" id="ARBA00022475"/>
    </source>
</evidence>
<evidence type="ECO:0000259" key="9">
    <source>
        <dbReference type="Pfam" id="PF21082"/>
    </source>
</evidence>
<dbReference type="RefSeq" id="WP_132082881.1">
    <property type="nucleotide sequence ID" value="NZ_DAIMLW010000009.1"/>
</dbReference>
<dbReference type="Gene3D" id="3.30.70.100">
    <property type="match status" value="1"/>
</dbReference>
<dbReference type="EMBL" id="SLUI01000015">
    <property type="protein sequence ID" value="TCL34471.1"/>
    <property type="molecule type" value="Genomic_DNA"/>
</dbReference>
<feature type="domain" description="Mechanosensitive ion channel MscS" evidence="8">
    <location>
        <begin position="112"/>
        <end position="176"/>
    </location>
</feature>
<dbReference type="PANTHER" id="PTHR30460:SF0">
    <property type="entry name" value="MODERATE CONDUCTANCE MECHANOSENSITIVE CHANNEL YBIO"/>
    <property type="match status" value="1"/>
</dbReference>
<accession>A0A4R1PS45</accession>
<gene>
    <name evidence="11" type="ORF">EV210_11556</name>
</gene>
<keyword evidence="4 7" id="KW-0812">Transmembrane</keyword>
<feature type="transmembrane region" description="Helical" evidence="7">
    <location>
        <begin position="91"/>
        <end position="113"/>
    </location>
</feature>
<dbReference type="Pfam" id="PF00924">
    <property type="entry name" value="MS_channel_2nd"/>
    <property type="match status" value="1"/>
</dbReference>
<dbReference type="Proteomes" id="UP000295063">
    <property type="component" value="Unassembled WGS sequence"/>
</dbReference>
<dbReference type="GO" id="GO:0005886">
    <property type="term" value="C:plasma membrane"/>
    <property type="evidence" value="ECO:0007669"/>
    <property type="project" value="UniProtKB-SubCell"/>
</dbReference>
<dbReference type="AlphaFoldDB" id="A0A4R1PS45"/>
<proteinExistence type="inferred from homology"/>
<evidence type="ECO:0000256" key="4">
    <source>
        <dbReference type="ARBA" id="ARBA00022692"/>
    </source>
</evidence>
<dbReference type="InterPro" id="IPR049278">
    <property type="entry name" value="MS_channel_C"/>
</dbReference>
<dbReference type="InterPro" id="IPR045276">
    <property type="entry name" value="YbiO_bact"/>
</dbReference>
<evidence type="ECO:0000259" key="10">
    <source>
        <dbReference type="Pfam" id="PF21088"/>
    </source>
</evidence>
<dbReference type="OrthoDB" id="9809206at2"/>
<reference evidence="11 12" key="1">
    <citation type="submission" date="2019-03" db="EMBL/GenBank/DDBJ databases">
        <title>Genomic Encyclopedia of Type Strains, Phase IV (KMG-IV): sequencing the most valuable type-strain genomes for metagenomic binning, comparative biology and taxonomic classification.</title>
        <authorList>
            <person name="Goeker M."/>
        </authorList>
    </citation>
    <scope>NUCLEOTIDE SEQUENCE [LARGE SCALE GENOMIC DNA]</scope>
    <source>
        <strain evidence="11 12">DSM 15969</strain>
    </source>
</reference>
<dbReference type="FunFam" id="2.30.30.60:FF:000001">
    <property type="entry name" value="MscS Mechanosensitive ion channel"/>
    <property type="match status" value="1"/>
</dbReference>
<dbReference type="SUPFAM" id="SSF50182">
    <property type="entry name" value="Sm-like ribonucleoproteins"/>
    <property type="match status" value="1"/>
</dbReference>
<keyword evidence="3" id="KW-1003">Cell membrane</keyword>
<comment type="similarity">
    <text evidence="2">Belongs to the MscS (TC 1.A.23) family.</text>
</comment>
<evidence type="ECO:0000256" key="6">
    <source>
        <dbReference type="ARBA" id="ARBA00023136"/>
    </source>
</evidence>
<dbReference type="InterPro" id="IPR023408">
    <property type="entry name" value="MscS_beta-dom_sf"/>
</dbReference>
<keyword evidence="6 7" id="KW-0472">Membrane</keyword>
<keyword evidence="5 7" id="KW-1133">Transmembrane helix</keyword>
<feature type="transmembrane region" description="Helical" evidence="7">
    <location>
        <begin position="66"/>
        <end position="85"/>
    </location>
</feature>
<dbReference type="InterPro" id="IPR049142">
    <property type="entry name" value="MS_channel_1st"/>
</dbReference>
<name>A0A4R1PS45_9FIRM</name>
<dbReference type="FunFam" id="1.10.287.1260:FF:000005">
    <property type="entry name" value="Mechanosensitive ion channel family protein"/>
    <property type="match status" value="1"/>
</dbReference>
<keyword evidence="12" id="KW-1185">Reference proteome</keyword>
<evidence type="ECO:0000256" key="7">
    <source>
        <dbReference type="SAM" id="Phobius"/>
    </source>
</evidence>
<feature type="domain" description="Mechanosensitive ion channel transmembrane helices 2/3" evidence="10">
    <location>
        <begin position="69"/>
        <end position="110"/>
    </location>
</feature>
<evidence type="ECO:0000259" key="8">
    <source>
        <dbReference type="Pfam" id="PF00924"/>
    </source>
</evidence>
<dbReference type="Gene3D" id="1.10.287.1260">
    <property type="match status" value="1"/>
</dbReference>
<feature type="transmembrane region" description="Helical" evidence="7">
    <location>
        <begin position="20"/>
        <end position="45"/>
    </location>
</feature>
<evidence type="ECO:0000256" key="2">
    <source>
        <dbReference type="ARBA" id="ARBA00008017"/>
    </source>
</evidence>
<feature type="domain" description="Mechanosensitive ion channel MscS C-terminal" evidence="9">
    <location>
        <begin position="182"/>
        <end position="265"/>
    </location>
</feature>
<protein>
    <submittedName>
        <fullName evidence="11">Small conductance mechanosensitive channel</fullName>
    </submittedName>
</protein>
<evidence type="ECO:0000313" key="12">
    <source>
        <dbReference type="Proteomes" id="UP000295063"/>
    </source>
</evidence>
<organism evidence="11 12">
    <name type="scientific">Anaerospora hongkongensis</name>
    <dbReference type="NCBI Taxonomy" id="244830"/>
    <lineage>
        <taxon>Bacteria</taxon>
        <taxon>Bacillati</taxon>
        <taxon>Bacillota</taxon>
        <taxon>Negativicutes</taxon>
        <taxon>Selenomonadales</taxon>
        <taxon>Sporomusaceae</taxon>
        <taxon>Anaerospora</taxon>
    </lineage>
</organism>
<dbReference type="InterPro" id="IPR010920">
    <property type="entry name" value="LSM_dom_sf"/>
</dbReference>
<evidence type="ECO:0000313" key="11">
    <source>
        <dbReference type="EMBL" id="TCL34471.1"/>
    </source>
</evidence>
<evidence type="ECO:0000256" key="1">
    <source>
        <dbReference type="ARBA" id="ARBA00004651"/>
    </source>
</evidence>
<dbReference type="SUPFAM" id="SSF82861">
    <property type="entry name" value="Mechanosensitive channel protein MscS (YggB), transmembrane region"/>
    <property type="match status" value="1"/>
</dbReference>
<dbReference type="SUPFAM" id="SSF82689">
    <property type="entry name" value="Mechanosensitive channel protein MscS (YggB), C-terminal domain"/>
    <property type="match status" value="1"/>
</dbReference>
<dbReference type="Pfam" id="PF21082">
    <property type="entry name" value="MS_channel_3rd"/>
    <property type="match status" value="1"/>
</dbReference>